<dbReference type="PANTHER" id="PTHR30055:SF234">
    <property type="entry name" value="HTH-TYPE TRANSCRIPTIONAL REGULATOR BETI"/>
    <property type="match status" value="1"/>
</dbReference>
<keyword evidence="3" id="KW-0804">Transcription</keyword>
<evidence type="ECO:0000259" key="5">
    <source>
        <dbReference type="PROSITE" id="PS50977"/>
    </source>
</evidence>
<gene>
    <name evidence="6" type="ORF">KV110_16605</name>
</gene>
<organism evidence="6 7">
    <name type="scientific">Nocardia iowensis</name>
    <dbReference type="NCBI Taxonomy" id="204891"/>
    <lineage>
        <taxon>Bacteria</taxon>
        <taxon>Bacillati</taxon>
        <taxon>Actinomycetota</taxon>
        <taxon>Actinomycetes</taxon>
        <taxon>Mycobacteriales</taxon>
        <taxon>Nocardiaceae</taxon>
        <taxon>Nocardia</taxon>
    </lineage>
</organism>
<dbReference type="PROSITE" id="PS50977">
    <property type="entry name" value="HTH_TETR_2"/>
    <property type="match status" value="1"/>
</dbReference>
<keyword evidence="1" id="KW-0805">Transcription regulation</keyword>
<accession>A0ABX8RZ25</accession>
<proteinExistence type="predicted"/>
<evidence type="ECO:0000256" key="3">
    <source>
        <dbReference type="ARBA" id="ARBA00023163"/>
    </source>
</evidence>
<dbReference type="Pfam" id="PF00440">
    <property type="entry name" value="TetR_N"/>
    <property type="match status" value="1"/>
</dbReference>
<dbReference type="InterPro" id="IPR050109">
    <property type="entry name" value="HTH-type_TetR-like_transc_reg"/>
</dbReference>
<dbReference type="PANTHER" id="PTHR30055">
    <property type="entry name" value="HTH-TYPE TRANSCRIPTIONAL REGULATOR RUTR"/>
    <property type="match status" value="1"/>
</dbReference>
<sequence>MTRSKQVRTGPGRRAGIDSVETRQRVIDAAIDCFARNGYGPATNSQIAAVAGVTAGSVFYHFGTKPRLFEAVCAEVYGKIIERSQLALAGALSVPDLLRAVLTVSMRINHERPELAGFVATAPIDARRHAELTDAFDALSVQMNEGLAEAVVRGQGAGLIPADLDPIEVARLVSAVVDGFAHAAAATDPIAMDRLTELFETLLLGVHGPPGNAGRPD</sequence>
<name>A0ABX8RZ25_NOCIO</name>
<dbReference type="Proteomes" id="UP000694257">
    <property type="component" value="Chromosome"/>
</dbReference>
<reference evidence="6 7" key="1">
    <citation type="submission" date="2021-07" db="EMBL/GenBank/DDBJ databases">
        <title>Whole Genome Sequence of Nocardia Iowensis.</title>
        <authorList>
            <person name="Lamm A."/>
            <person name="Collins-Fairclough A.M."/>
            <person name="Bunk B."/>
            <person name="Sproer C."/>
        </authorList>
    </citation>
    <scope>NUCLEOTIDE SEQUENCE [LARGE SCALE GENOMIC DNA]</scope>
    <source>
        <strain evidence="6 7">NRRL 5646</strain>
    </source>
</reference>
<feature type="DNA-binding region" description="H-T-H motif" evidence="4">
    <location>
        <begin position="43"/>
        <end position="62"/>
    </location>
</feature>
<evidence type="ECO:0000313" key="6">
    <source>
        <dbReference type="EMBL" id="QXN94526.1"/>
    </source>
</evidence>
<protein>
    <submittedName>
        <fullName evidence="6">TetR/AcrR family transcriptional regulator</fullName>
    </submittedName>
</protein>
<dbReference type="InterPro" id="IPR039538">
    <property type="entry name" value="BetI_C"/>
</dbReference>
<evidence type="ECO:0000256" key="4">
    <source>
        <dbReference type="PROSITE-ProRule" id="PRU00335"/>
    </source>
</evidence>
<dbReference type="RefSeq" id="WP_218477109.1">
    <property type="nucleotide sequence ID" value="NZ_BAABJN010000015.1"/>
</dbReference>
<evidence type="ECO:0000256" key="1">
    <source>
        <dbReference type="ARBA" id="ARBA00023015"/>
    </source>
</evidence>
<feature type="domain" description="HTH tetR-type" evidence="5">
    <location>
        <begin position="20"/>
        <end position="80"/>
    </location>
</feature>
<evidence type="ECO:0000313" key="7">
    <source>
        <dbReference type="Proteomes" id="UP000694257"/>
    </source>
</evidence>
<keyword evidence="2 4" id="KW-0238">DNA-binding</keyword>
<evidence type="ECO:0000256" key="2">
    <source>
        <dbReference type="ARBA" id="ARBA00023125"/>
    </source>
</evidence>
<dbReference type="InterPro" id="IPR001647">
    <property type="entry name" value="HTH_TetR"/>
</dbReference>
<dbReference type="EMBL" id="CP078145">
    <property type="protein sequence ID" value="QXN94526.1"/>
    <property type="molecule type" value="Genomic_DNA"/>
</dbReference>
<dbReference type="Pfam" id="PF13977">
    <property type="entry name" value="TetR_C_6"/>
    <property type="match status" value="1"/>
</dbReference>
<keyword evidence="7" id="KW-1185">Reference proteome</keyword>